<dbReference type="Pfam" id="PF21789">
    <property type="entry name" value="TNP-like_RNaseH_C"/>
    <property type="match status" value="1"/>
</dbReference>
<dbReference type="PANTHER" id="PTHR47577">
    <property type="entry name" value="THAP DOMAIN-CONTAINING PROTEIN 6"/>
    <property type="match status" value="1"/>
</dbReference>
<evidence type="ECO:0000313" key="11">
    <source>
        <dbReference type="Proteomes" id="UP001367676"/>
    </source>
</evidence>
<dbReference type="GO" id="GO:0003677">
    <property type="term" value="F:DNA binding"/>
    <property type="evidence" value="ECO:0007669"/>
    <property type="project" value="UniProtKB-KW"/>
</dbReference>
<feature type="compositionally biased region" description="Basic and acidic residues" evidence="5">
    <location>
        <begin position="205"/>
        <end position="216"/>
    </location>
</feature>
<feature type="region of interest" description="Disordered" evidence="5">
    <location>
        <begin position="165"/>
        <end position="224"/>
    </location>
</feature>
<dbReference type="InterPro" id="IPR048365">
    <property type="entry name" value="TNP-like_RNaseH_N"/>
</dbReference>
<evidence type="ECO:0000256" key="1">
    <source>
        <dbReference type="ARBA" id="ARBA00022723"/>
    </source>
</evidence>
<evidence type="ECO:0000259" key="6">
    <source>
        <dbReference type="Pfam" id="PF05485"/>
    </source>
</evidence>
<dbReference type="Proteomes" id="UP001367676">
    <property type="component" value="Unassembled WGS sequence"/>
</dbReference>
<evidence type="ECO:0008006" key="12">
    <source>
        <dbReference type="Google" id="ProtNLM"/>
    </source>
</evidence>
<accession>A0AAN9TRM7</accession>
<evidence type="ECO:0000259" key="8">
    <source>
        <dbReference type="Pfam" id="PF21788"/>
    </source>
</evidence>
<keyword evidence="3" id="KW-0862">Zinc</keyword>
<dbReference type="InterPro" id="IPR048366">
    <property type="entry name" value="TNP-like_GBD"/>
</dbReference>
<keyword evidence="4" id="KW-0238">DNA-binding</keyword>
<dbReference type="InterPro" id="IPR048367">
    <property type="entry name" value="TNP-like_RNaseH_C"/>
</dbReference>
<keyword evidence="1" id="KW-0479">Metal-binding</keyword>
<feature type="domain" description="Transposable element P transposase-like RNase H C-terminal" evidence="9">
    <location>
        <begin position="1495"/>
        <end position="1522"/>
    </location>
</feature>
<dbReference type="GO" id="GO:0008270">
    <property type="term" value="F:zinc ion binding"/>
    <property type="evidence" value="ECO:0007669"/>
    <property type="project" value="UniProtKB-KW"/>
</dbReference>
<feature type="compositionally biased region" description="Low complexity" evidence="5">
    <location>
        <begin position="108"/>
        <end position="120"/>
    </location>
</feature>
<dbReference type="Pfam" id="PF21788">
    <property type="entry name" value="TNP-like_GBD"/>
    <property type="match status" value="1"/>
</dbReference>
<feature type="region of interest" description="Disordered" evidence="5">
    <location>
        <begin position="95"/>
        <end position="122"/>
    </location>
</feature>
<reference evidence="10 11" key="1">
    <citation type="submission" date="2024-03" db="EMBL/GenBank/DDBJ databases">
        <title>Adaptation during the transition from Ophiocordyceps entomopathogen to insect associate is accompanied by gene loss and intensified selection.</title>
        <authorList>
            <person name="Ward C.M."/>
            <person name="Onetto C.A."/>
            <person name="Borneman A.R."/>
        </authorList>
    </citation>
    <scope>NUCLEOTIDE SEQUENCE [LARGE SCALE GENOMIC DNA]</scope>
    <source>
        <strain evidence="10">AWRI1</strain>
        <tissue evidence="10">Single Adult Female</tissue>
    </source>
</reference>
<name>A0AAN9TRM7_9HEMI</name>
<feature type="domain" description="Transposable element P transposase-like RNase H" evidence="7">
    <location>
        <begin position="1159"/>
        <end position="1295"/>
    </location>
</feature>
<gene>
    <name evidence="10" type="ORF">V9T40_005195</name>
</gene>
<dbReference type="Pfam" id="PF21787">
    <property type="entry name" value="TNP-like_RNaseH_N"/>
    <property type="match status" value="1"/>
</dbReference>
<sequence length="1761" mass="199369">MCPNNPNLDTSRPLVQHSPVGPVAKRMRQWLCPVNLFESNPATNGESSNAGIVMETNSVAAASSTAALTVLPPMVIPERLLQFTTASTAALTAASTTAQPVTIDGHRSSNLTNSNDSNSSDHVTTAQFTQVVSQFNASLTALAQQIGSINNNVLTLAQTRTQSRSQIQASSLSNQLPPHEQQQRLFWRGDPPGDPPGSSDDDSSEPEHRLPPRDPPPRANFPPNCRTARVAVQTVFKYFRGEENLLLSFIQVLIDVGSSITENMTKLMMRKKKIEPFLGENDHQTVCEFLRIYDRNYTSLKDSDIRCEILRNNICNKTCSWVVEEYVVNIKYPDLAEYLLRLYWDEDTRNQVWMNFKQETYNTTGVESFSNYVTSRYYRLRDTKMVSEAKLIKEFQHKCPSSLALILTPNYFTSYKVLMDKLMSPEVRKHEELRKKLLCLGTALKRNLYPSYKSSTATATATPATSCATADNKKLPYRFFNRRSVNELTADSTAGSLMDLTCQETMPTEAELAQQPDDNDDQHSEIPLQAMAEIARPPPVPQAPRPTAVLGPSCDPVYPKWKDFDILGVFLAKSFFQGDAGNSNYNSVDNRLYCYNLCGDETKLDNLVSRMMMSGHRFGRKFLVMLSGHELNQVDDKETLVDKLKELMVELFELHNDRQAAAATRAPGMVYRNKVLLFDTFKAVGRLLQEKPRKNNLYFVCTDGTPRLVMSVGNFQTVACSKSDDQHLTWSTTVIKNASKQLSEKIEQFTSAAQAVRKPFKPNNNAVTAKSSGATSVAEVSSSSQHEYNPVGELNSISVFLEHKREDFLGVALINALDAVASICWSSDEEDDDENAYSSSVSSMTHVGASRAEIFCNDGSANSFVPKDFVERVIRENPTLKIISFPQKPVSYALGEPGKFMRNVDRNTMFPDLEMRQVWERNMRRLDRPLTNKDRICERHFQEEFIQRYYETRLPNGDVCKIDRGKPTLTENAVPTIIPGAPAHCSKIIKTRKNPMERKIPLKRKREEKIDEVRVQEPGPSNYSKKTKPEPSIVDDVSELPVEFTNLVECLKKNCIQLPTDWIFNNLCDRKCILLMAIEENFNIKKKIVIFEDLTFRVYLGNVITNIEDFTHIKSTTDVNKLLQIVAELKVCSNAMNQKILPLPSPATIHRHMRKLKPSFGFQNQIFNTMKVKSEGMRSIERRGVLLLDEMKLSPSVRFDKSDLKILGFVDLGKYTPADQVGELGDHALVIMFQPFVGKWVQSLACFLSRGAANGVVLTQIILEAIILLGNANFYVHGITTDGATWNRSMWRNFGVSEASPSTTNPSDETKKIYFFSDFPHLMKCLWCWVISKDEFTTPDGIVKKQHWEVVIKEDSKRQIKALPRLNNSHLQPKQYEKMNTAKAYQFFSREVASVMELYSIHTNYIPDGESTRKFITRMSALIHAFSSRTPKGALTMQCPERDVIKEFLEFLNQSKNFMTQTTLHGFKISCQAALQLSEDLINNYGFSYVMTARLNQDNLERFFGMIRASCGNSDHPDPTMFLLVFRLLSTYSLIKPTPGSNVTGEELFETLFKIEGENYDNLPNASESAKEKWTAMKNLILSKGEVMDDFHQLETEFEVIDLDDNCLQYLAGFAARKAANFSTCTNCRQIIVSENANPLSLIALRNYYDVLHIPSDIFFALINSMEKIIKEVVGPDGSQLTADTFFSIAERMAEEENIVKVGCEEHADNVTQRTMDFYLVMRMNFLCQDLNKKFVNKTKHQELRKVGKLVQAPNPSLTRK</sequence>
<evidence type="ECO:0000259" key="9">
    <source>
        <dbReference type="Pfam" id="PF21789"/>
    </source>
</evidence>
<feature type="compositionally biased region" description="Polar residues" evidence="5">
    <location>
        <begin position="165"/>
        <end position="176"/>
    </location>
</feature>
<comment type="caution">
    <text evidence="10">The sequence shown here is derived from an EMBL/GenBank/DDBJ whole genome shotgun (WGS) entry which is preliminary data.</text>
</comment>
<dbReference type="Pfam" id="PF05485">
    <property type="entry name" value="THAP"/>
    <property type="match status" value="1"/>
</dbReference>
<dbReference type="PANTHER" id="PTHR47577:SF2">
    <property type="entry name" value="THAP DOMAIN CONTAINING 9"/>
    <property type="match status" value="1"/>
</dbReference>
<keyword evidence="11" id="KW-1185">Reference proteome</keyword>
<proteinExistence type="predicted"/>
<dbReference type="SUPFAM" id="SSF57716">
    <property type="entry name" value="Glucocorticoid receptor-like (DNA-binding domain)"/>
    <property type="match status" value="1"/>
</dbReference>
<feature type="domain" description="Transposable element P transposase-like GTP-binding insertion" evidence="8">
    <location>
        <begin position="1321"/>
        <end position="1433"/>
    </location>
</feature>
<feature type="domain" description="THAP-type" evidence="6">
    <location>
        <begin position="909"/>
        <end position="977"/>
    </location>
</feature>
<dbReference type="EMBL" id="JBBCAQ010000032">
    <property type="protein sequence ID" value="KAK7584232.1"/>
    <property type="molecule type" value="Genomic_DNA"/>
</dbReference>
<evidence type="ECO:0000256" key="3">
    <source>
        <dbReference type="ARBA" id="ARBA00022833"/>
    </source>
</evidence>
<dbReference type="InterPro" id="IPR006612">
    <property type="entry name" value="THAP_Znf"/>
</dbReference>
<organism evidence="10 11">
    <name type="scientific">Parthenolecanium corni</name>
    <dbReference type="NCBI Taxonomy" id="536013"/>
    <lineage>
        <taxon>Eukaryota</taxon>
        <taxon>Metazoa</taxon>
        <taxon>Ecdysozoa</taxon>
        <taxon>Arthropoda</taxon>
        <taxon>Hexapoda</taxon>
        <taxon>Insecta</taxon>
        <taxon>Pterygota</taxon>
        <taxon>Neoptera</taxon>
        <taxon>Paraneoptera</taxon>
        <taxon>Hemiptera</taxon>
        <taxon>Sternorrhyncha</taxon>
        <taxon>Coccoidea</taxon>
        <taxon>Coccidae</taxon>
        <taxon>Parthenolecanium</taxon>
    </lineage>
</organism>
<evidence type="ECO:0000256" key="2">
    <source>
        <dbReference type="ARBA" id="ARBA00022771"/>
    </source>
</evidence>
<evidence type="ECO:0000313" key="10">
    <source>
        <dbReference type="EMBL" id="KAK7584232.1"/>
    </source>
</evidence>
<evidence type="ECO:0000256" key="4">
    <source>
        <dbReference type="ARBA" id="ARBA00023125"/>
    </source>
</evidence>
<keyword evidence="2" id="KW-0863">Zinc-finger</keyword>
<evidence type="ECO:0000256" key="5">
    <source>
        <dbReference type="SAM" id="MobiDB-lite"/>
    </source>
</evidence>
<protein>
    <recommendedName>
        <fullName evidence="12">THAP-type domain-containing protein</fullName>
    </recommendedName>
</protein>
<evidence type="ECO:0000259" key="7">
    <source>
        <dbReference type="Pfam" id="PF21787"/>
    </source>
</evidence>